<accession>A0ABM3F7H1</accession>
<dbReference type="PROSITE" id="PS51349">
    <property type="entry name" value="FMN_HYDROXY_ACID_DH_2"/>
    <property type="match status" value="1"/>
</dbReference>
<dbReference type="GeneID" id="100196746"/>
<evidence type="ECO:0000256" key="7">
    <source>
        <dbReference type="ARBA" id="ARBA00029327"/>
    </source>
</evidence>
<dbReference type="PANTHER" id="PTHR10578:SF107">
    <property type="entry name" value="2-HYDROXYACID OXIDASE 1"/>
    <property type="match status" value="1"/>
</dbReference>
<proteinExistence type="inferred from homology"/>
<name>A0ABM3F7H1_SALSA</name>
<dbReference type="InterPro" id="IPR008259">
    <property type="entry name" value="FMN_hydac_DH_AS"/>
</dbReference>
<reference evidence="10" key="1">
    <citation type="submission" date="2025-08" db="UniProtKB">
        <authorList>
            <consortium name="RefSeq"/>
        </authorList>
    </citation>
    <scope>IDENTIFICATION</scope>
</reference>
<keyword evidence="9" id="KW-1185">Reference proteome</keyword>
<dbReference type="SUPFAM" id="SSF51395">
    <property type="entry name" value="FMN-linked oxidoreductases"/>
    <property type="match status" value="1"/>
</dbReference>
<evidence type="ECO:0000256" key="5">
    <source>
        <dbReference type="ARBA" id="ARBA00024042"/>
    </source>
</evidence>
<evidence type="ECO:0000256" key="4">
    <source>
        <dbReference type="ARBA" id="ARBA00023002"/>
    </source>
</evidence>
<comment type="catalytic activity">
    <reaction evidence="6">
        <text>a (2S)-2-hydroxycarboxylate + O2 = a 2-oxocarboxylate + H2O2</text>
        <dbReference type="Rhea" id="RHEA:16789"/>
        <dbReference type="ChEBI" id="CHEBI:15379"/>
        <dbReference type="ChEBI" id="CHEBI:16240"/>
        <dbReference type="ChEBI" id="CHEBI:35179"/>
        <dbReference type="ChEBI" id="CHEBI:58123"/>
        <dbReference type="EC" id="1.1.3.15"/>
    </reaction>
    <physiologicalReaction direction="left-to-right" evidence="6">
        <dbReference type="Rhea" id="RHEA:16790"/>
    </physiologicalReaction>
</comment>
<dbReference type="RefSeq" id="XP_045579253.1">
    <property type="nucleotide sequence ID" value="XM_045723297.1"/>
</dbReference>
<dbReference type="Proteomes" id="UP001652741">
    <property type="component" value="Chromosome ssa09"/>
</dbReference>
<evidence type="ECO:0000313" key="10">
    <source>
        <dbReference type="RefSeq" id="XP_045579253.1"/>
    </source>
</evidence>
<dbReference type="CDD" id="cd02809">
    <property type="entry name" value="alpha_hydroxyacid_oxid_FMN"/>
    <property type="match status" value="1"/>
</dbReference>
<evidence type="ECO:0000256" key="6">
    <source>
        <dbReference type="ARBA" id="ARBA00029325"/>
    </source>
</evidence>
<dbReference type="InterPro" id="IPR012133">
    <property type="entry name" value="Alpha-hydoxy_acid_DH_FMN"/>
</dbReference>
<dbReference type="PROSITE" id="PS00557">
    <property type="entry name" value="FMN_HYDROXY_ACID_DH_1"/>
    <property type="match status" value="1"/>
</dbReference>
<dbReference type="PIRSF" id="PIRSF000138">
    <property type="entry name" value="Al-hdrx_acd_dh"/>
    <property type="match status" value="1"/>
</dbReference>
<comment type="cofactor">
    <cofactor evidence="1">
        <name>FMN</name>
        <dbReference type="ChEBI" id="CHEBI:58210"/>
    </cofactor>
</comment>
<comment type="catalytic activity">
    <reaction evidence="7">
        <text>2-hydroxyoctanoate + O2 = 2-oxooctanoate + H2O2</text>
        <dbReference type="Rhea" id="RHEA:67940"/>
        <dbReference type="ChEBI" id="CHEBI:15379"/>
        <dbReference type="ChEBI" id="CHEBI:16240"/>
        <dbReference type="ChEBI" id="CHEBI:133514"/>
        <dbReference type="ChEBI" id="CHEBI:176689"/>
    </reaction>
    <physiologicalReaction direction="left-to-right" evidence="7">
        <dbReference type="Rhea" id="RHEA:67941"/>
    </physiologicalReaction>
</comment>
<dbReference type="PANTHER" id="PTHR10578">
    <property type="entry name" value="S -2-HYDROXY-ACID OXIDASE-RELATED"/>
    <property type="match status" value="1"/>
</dbReference>
<keyword evidence="2" id="KW-0285">Flavoprotein</keyword>
<comment type="similarity">
    <text evidence="5">Belongs to the FMN-dependent alpha-hydroxy acid dehydrogenase family.</text>
</comment>
<dbReference type="Gene3D" id="3.20.20.70">
    <property type="entry name" value="Aldolase class I"/>
    <property type="match status" value="1"/>
</dbReference>
<evidence type="ECO:0000259" key="8">
    <source>
        <dbReference type="PROSITE" id="PS51349"/>
    </source>
</evidence>
<keyword evidence="3" id="KW-0288">FMN</keyword>
<protein>
    <submittedName>
        <fullName evidence="10">2-Hydroxyacid oxidase 1 isoform X1</fullName>
    </submittedName>
</protein>
<evidence type="ECO:0000256" key="1">
    <source>
        <dbReference type="ARBA" id="ARBA00001917"/>
    </source>
</evidence>
<evidence type="ECO:0000256" key="2">
    <source>
        <dbReference type="ARBA" id="ARBA00022630"/>
    </source>
</evidence>
<dbReference type="InterPro" id="IPR000262">
    <property type="entry name" value="FMN-dep_DH"/>
</dbReference>
<evidence type="ECO:0000313" key="9">
    <source>
        <dbReference type="Proteomes" id="UP001652741"/>
    </source>
</evidence>
<gene>
    <name evidence="10" type="primary">hao1</name>
    <name evidence="10" type="synonym">haox1</name>
</gene>
<feature type="domain" description="FMN hydroxy acid dehydrogenase" evidence="8">
    <location>
        <begin position="10"/>
        <end position="391"/>
    </location>
</feature>
<sequence length="395" mass="43030">MCVSLCVCVVMSEKLVCVADYESMAKRVLPKAVFDYYCSGADQQETLADNTAAFSRSLLCVYRWLLFPRVLRDVSSVDLSVSVLGQRISMPVCVGATAMQRMAHPDGETATARATRAAGTGMMLSSWATSTIEEVRSSAGDGLLWMQLYIYKDRDLTLSLVRRAEEAGYKAIFVTVDTPYLGKRRDDVRNRFKLPPHLKMTNFGSAELAFSSAEGYGEDSGLAVYVAQAIDPTLCWEHIAWLKKNTHLPVVVKGVLRDLYPPFFPPAEDALEALIHGVDGILVSNHGARQLDGVPATLDVLSEVVSAVAGRCEVYLDGGVRRGTDVLKALALGATAVFLGRPVLWGLACQGEQGVSDVLELMRDELHLAMALAGCCSVAEVNRSLVRRPEFTSRI</sequence>
<evidence type="ECO:0000256" key="3">
    <source>
        <dbReference type="ARBA" id="ARBA00022643"/>
    </source>
</evidence>
<dbReference type="Pfam" id="PF01070">
    <property type="entry name" value="FMN_dh"/>
    <property type="match status" value="1"/>
</dbReference>
<dbReference type="InterPro" id="IPR013785">
    <property type="entry name" value="Aldolase_TIM"/>
</dbReference>
<dbReference type="InterPro" id="IPR037396">
    <property type="entry name" value="FMN_HAD"/>
</dbReference>
<keyword evidence="4" id="KW-0560">Oxidoreductase</keyword>
<organism evidence="9 10">
    <name type="scientific">Salmo salar</name>
    <name type="common">Atlantic salmon</name>
    <dbReference type="NCBI Taxonomy" id="8030"/>
    <lineage>
        <taxon>Eukaryota</taxon>
        <taxon>Metazoa</taxon>
        <taxon>Chordata</taxon>
        <taxon>Craniata</taxon>
        <taxon>Vertebrata</taxon>
        <taxon>Euteleostomi</taxon>
        <taxon>Actinopterygii</taxon>
        <taxon>Neopterygii</taxon>
        <taxon>Teleostei</taxon>
        <taxon>Protacanthopterygii</taxon>
        <taxon>Salmoniformes</taxon>
        <taxon>Salmonidae</taxon>
        <taxon>Salmoninae</taxon>
        <taxon>Salmo</taxon>
    </lineage>
</organism>